<name>A0A7M7GG00_NASVI</name>
<feature type="compositionally biased region" description="Polar residues" evidence="1">
    <location>
        <begin position="108"/>
        <end position="124"/>
    </location>
</feature>
<dbReference type="OrthoDB" id="6578935at2759"/>
<evidence type="ECO:0000313" key="4">
    <source>
        <dbReference type="Proteomes" id="UP000002358"/>
    </source>
</evidence>
<feature type="transmembrane region" description="Helical" evidence="2">
    <location>
        <begin position="58"/>
        <end position="80"/>
    </location>
</feature>
<keyword evidence="2" id="KW-0812">Transmembrane</keyword>
<proteinExistence type="predicted"/>
<sequence length="160" mass="17776">MARLSYECDNSTKSGDDEDVVSKPFPCAPDKYCFYCCCNPQCCYVIQKRPLKHFWEAWYFWLGIALLVIIVLSTVGTYVVTNCKQNLQAIGYGDNGPSGNNNGQNNNRISASGNNTEQQQPNRNEISINIIPTSAVLSTHRKIMLIAPQPSCTHLTPIVA</sequence>
<dbReference type="KEGG" id="nvi:100679429"/>
<dbReference type="EnsemblMetazoa" id="XM_003424321">
    <property type="protein sequence ID" value="XP_003424369"/>
    <property type="gene ID" value="LOC100679429"/>
</dbReference>
<protein>
    <submittedName>
        <fullName evidence="3">Uncharacterized protein</fullName>
    </submittedName>
</protein>
<dbReference type="AlphaFoldDB" id="A0A7M7GG00"/>
<keyword evidence="4" id="KW-1185">Reference proteome</keyword>
<feature type="compositionally biased region" description="Low complexity" evidence="1">
    <location>
        <begin position="94"/>
        <end position="107"/>
    </location>
</feature>
<evidence type="ECO:0000256" key="1">
    <source>
        <dbReference type="SAM" id="MobiDB-lite"/>
    </source>
</evidence>
<dbReference type="InParanoid" id="A0A7M7GG00"/>
<evidence type="ECO:0000313" key="3">
    <source>
        <dbReference type="EnsemblMetazoa" id="XP_003424369"/>
    </source>
</evidence>
<feature type="region of interest" description="Disordered" evidence="1">
    <location>
        <begin position="94"/>
        <end position="124"/>
    </location>
</feature>
<dbReference type="RefSeq" id="XP_003424369.1">
    <property type="nucleotide sequence ID" value="XM_003424321.5"/>
</dbReference>
<evidence type="ECO:0000256" key="2">
    <source>
        <dbReference type="SAM" id="Phobius"/>
    </source>
</evidence>
<keyword evidence="2" id="KW-1133">Transmembrane helix</keyword>
<accession>A0A7M7GG00</accession>
<dbReference type="GeneID" id="100679429"/>
<keyword evidence="2" id="KW-0472">Membrane</keyword>
<reference evidence="3" key="1">
    <citation type="submission" date="2021-01" db="UniProtKB">
        <authorList>
            <consortium name="EnsemblMetazoa"/>
        </authorList>
    </citation>
    <scope>IDENTIFICATION</scope>
</reference>
<dbReference type="Proteomes" id="UP000002358">
    <property type="component" value="Chromosome 3"/>
</dbReference>
<organism evidence="3 4">
    <name type="scientific">Nasonia vitripennis</name>
    <name type="common">Parasitic wasp</name>
    <dbReference type="NCBI Taxonomy" id="7425"/>
    <lineage>
        <taxon>Eukaryota</taxon>
        <taxon>Metazoa</taxon>
        <taxon>Ecdysozoa</taxon>
        <taxon>Arthropoda</taxon>
        <taxon>Hexapoda</taxon>
        <taxon>Insecta</taxon>
        <taxon>Pterygota</taxon>
        <taxon>Neoptera</taxon>
        <taxon>Endopterygota</taxon>
        <taxon>Hymenoptera</taxon>
        <taxon>Apocrita</taxon>
        <taxon>Proctotrupomorpha</taxon>
        <taxon>Chalcidoidea</taxon>
        <taxon>Pteromalidae</taxon>
        <taxon>Pteromalinae</taxon>
        <taxon>Nasonia</taxon>
    </lineage>
</organism>